<dbReference type="AlphaFoldDB" id="A0A6S6W636"/>
<feature type="region of interest" description="Disordered" evidence="1">
    <location>
        <begin position="67"/>
        <end position="92"/>
    </location>
</feature>
<feature type="region of interest" description="Disordered" evidence="1">
    <location>
        <begin position="1"/>
        <end position="43"/>
    </location>
</feature>
<name>A0A6S6W636_9PLEO</name>
<evidence type="ECO:0000256" key="1">
    <source>
        <dbReference type="SAM" id="MobiDB-lite"/>
    </source>
</evidence>
<sequence length="92" mass="9928">MSNSTASTARNSIEDPKSAITSSSSESFASFASTPTLREQSKAHGLWTSIKRHAKEHHQSMNAAYATYYGQGGSGGGSGRKQEVWEYQRGGR</sequence>
<gene>
    <name evidence="2" type="ORF">PTTW11_07159</name>
</gene>
<reference evidence="2" key="1">
    <citation type="submission" date="2021-02" db="EMBL/GenBank/DDBJ databases">
        <authorList>
            <person name="Syme A R."/>
            <person name="Syme A R."/>
            <person name="Moolhuijzen P."/>
        </authorList>
    </citation>
    <scope>NUCLEOTIDE SEQUENCE</scope>
    <source>
        <strain evidence="2">W1-1</strain>
    </source>
</reference>
<feature type="compositionally biased region" description="Low complexity" evidence="1">
    <location>
        <begin position="18"/>
        <end position="34"/>
    </location>
</feature>
<dbReference type="EMBL" id="HG992982">
    <property type="protein sequence ID" value="CAE7187519.1"/>
    <property type="molecule type" value="Genomic_DNA"/>
</dbReference>
<evidence type="ECO:0000313" key="3">
    <source>
        <dbReference type="Proteomes" id="UP000472372"/>
    </source>
</evidence>
<proteinExistence type="predicted"/>
<evidence type="ECO:0000313" key="2">
    <source>
        <dbReference type="EMBL" id="CAE7187519.1"/>
    </source>
</evidence>
<feature type="compositionally biased region" description="Gly residues" evidence="1">
    <location>
        <begin position="70"/>
        <end position="79"/>
    </location>
</feature>
<organism evidence="2 3">
    <name type="scientific">Pyrenophora teres f. teres</name>
    <dbReference type="NCBI Taxonomy" id="97479"/>
    <lineage>
        <taxon>Eukaryota</taxon>
        <taxon>Fungi</taxon>
        <taxon>Dikarya</taxon>
        <taxon>Ascomycota</taxon>
        <taxon>Pezizomycotina</taxon>
        <taxon>Dothideomycetes</taxon>
        <taxon>Pleosporomycetidae</taxon>
        <taxon>Pleosporales</taxon>
        <taxon>Pleosporineae</taxon>
        <taxon>Pleosporaceae</taxon>
        <taxon>Pyrenophora</taxon>
    </lineage>
</organism>
<accession>A0A6S6W636</accession>
<protein>
    <submittedName>
        <fullName evidence="2">Uncharacterized protein</fullName>
    </submittedName>
</protein>
<feature type="compositionally biased region" description="Polar residues" evidence="1">
    <location>
        <begin position="1"/>
        <end position="11"/>
    </location>
</feature>
<dbReference type="Proteomes" id="UP000472372">
    <property type="component" value="Chromosome 6"/>
</dbReference>